<evidence type="ECO:0000313" key="2">
    <source>
        <dbReference type="Proteomes" id="UP000627166"/>
    </source>
</evidence>
<sequence length="90" mass="10214">MKYYTGITDDDTPVNGGSWVDKNKDAAECFNFTLYDDDRYHGYVSTKSSRGNANQLHIEKLEGVIKENDETDNVLVIWGAKILQEVKVIL</sequence>
<accession>A0ABR8YRM4</accession>
<name>A0ABR8YRM4_9CLOT</name>
<dbReference type="EMBL" id="JACSQB010000052">
    <property type="protein sequence ID" value="MBD8046903.1"/>
    <property type="molecule type" value="Genomic_DNA"/>
</dbReference>
<gene>
    <name evidence="1" type="ORF">H9637_07590</name>
</gene>
<organism evidence="1 2">
    <name type="scientific">Clostridium faecium</name>
    <dbReference type="NCBI Taxonomy" id="2762223"/>
    <lineage>
        <taxon>Bacteria</taxon>
        <taxon>Bacillati</taxon>
        <taxon>Bacillota</taxon>
        <taxon>Clostridia</taxon>
        <taxon>Eubacteriales</taxon>
        <taxon>Clostridiaceae</taxon>
        <taxon>Clostridium</taxon>
    </lineage>
</organism>
<keyword evidence="2" id="KW-1185">Reference proteome</keyword>
<comment type="caution">
    <text evidence="1">The sequence shown here is derived from an EMBL/GenBank/DDBJ whole genome shotgun (WGS) entry which is preliminary data.</text>
</comment>
<dbReference type="Proteomes" id="UP000627166">
    <property type="component" value="Unassembled WGS sequence"/>
</dbReference>
<proteinExistence type="predicted"/>
<protein>
    <submittedName>
        <fullName evidence="1">Uncharacterized protein</fullName>
    </submittedName>
</protein>
<reference evidence="1 2" key="1">
    <citation type="submission" date="2020-08" db="EMBL/GenBank/DDBJ databases">
        <title>A Genomic Blueprint of the Chicken Gut Microbiome.</title>
        <authorList>
            <person name="Gilroy R."/>
            <person name="Ravi A."/>
            <person name="Getino M."/>
            <person name="Pursley I."/>
            <person name="Horton D.L."/>
            <person name="Alikhan N.-F."/>
            <person name="Baker D."/>
            <person name="Gharbi K."/>
            <person name="Hall N."/>
            <person name="Watson M."/>
            <person name="Adriaenssens E.M."/>
            <person name="Foster-Nyarko E."/>
            <person name="Jarju S."/>
            <person name="Secka A."/>
            <person name="Antonio M."/>
            <person name="Oren A."/>
            <person name="Chaudhuri R."/>
            <person name="La Ragione R.M."/>
            <person name="Hildebrand F."/>
            <person name="Pallen M.J."/>
        </authorList>
    </citation>
    <scope>NUCLEOTIDE SEQUENCE [LARGE SCALE GENOMIC DNA]</scope>
    <source>
        <strain evidence="1 2">N37</strain>
    </source>
</reference>
<evidence type="ECO:0000313" key="1">
    <source>
        <dbReference type="EMBL" id="MBD8046903.1"/>
    </source>
</evidence>
<dbReference type="RefSeq" id="WP_191739877.1">
    <property type="nucleotide sequence ID" value="NZ_JACSQB010000052.1"/>
</dbReference>